<dbReference type="Gene3D" id="1.10.8.960">
    <property type="match status" value="1"/>
</dbReference>
<dbReference type="AlphaFoldDB" id="A0AAV0BNU5"/>
<dbReference type="FunFam" id="3.30.590.50:FF:000002">
    <property type="entry name" value="Glutamate--cysteine ligase catalytic subunit"/>
    <property type="match status" value="1"/>
</dbReference>
<evidence type="ECO:0000313" key="11">
    <source>
        <dbReference type="EMBL" id="CAH7688173.1"/>
    </source>
</evidence>
<keyword evidence="12" id="KW-1185">Reference proteome</keyword>
<dbReference type="GO" id="GO:0004357">
    <property type="term" value="F:glutamate-cysteine ligase activity"/>
    <property type="evidence" value="ECO:0007669"/>
    <property type="project" value="UniProtKB-UniRule"/>
</dbReference>
<keyword evidence="7 10" id="KW-0067">ATP-binding</keyword>
<dbReference type="EMBL" id="CALTRL010005959">
    <property type="protein sequence ID" value="CAH7688173.1"/>
    <property type="molecule type" value="Genomic_DNA"/>
</dbReference>
<comment type="pathway">
    <text evidence="1 10">Sulfur metabolism; glutathione biosynthesis; glutathione from L-cysteine and L-glutamate: step 1/2.</text>
</comment>
<evidence type="ECO:0000256" key="10">
    <source>
        <dbReference type="RuleBase" id="RU367135"/>
    </source>
</evidence>
<name>A0AAV0BNU5_PHAPC</name>
<keyword evidence="6 10" id="KW-0547">Nucleotide-binding</keyword>
<comment type="catalytic activity">
    <reaction evidence="10">
        <text>L-cysteine + L-glutamate + ATP = gamma-L-glutamyl-L-cysteine + ADP + phosphate + H(+)</text>
        <dbReference type="Rhea" id="RHEA:13285"/>
        <dbReference type="ChEBI" id="CHEBI:15378"/>
        <dbReference type="ChEBI" id="CHEBI:29985"/>
        <dbReference type="ChEBI" id="CHEBI:30616"/>
        <dbReference type="ChEBI" id="CHEBI:35235"/>
        <dbReference type="ChEBI" id="CHEBI:43474"/>
        <dbReference type="ChEBI" id="CHEBI:58173"/>
        <dbReference type="ChEBI" id="CHEBI:456216"/>
        <dbReference type="EC" id="6.3.2.2"/>
    </reaction>
</comment>
<evidence type="ECO:0000256" key="8">
    <source>
        <dbReference type="ARBA" id="ARBA00030585"/>
    </source>
</evidence>
<evidence type="ECO:0000256" key="1">
    <source>
        <dbReference type="ARBA" id="ARBA00005006"/>
    </source>
</evidence>
<evidence type="ECO:0000256" key="2">
    <source>
        <dbReference type="ARBA" id="ARBA00008100"/>
    </source>
</evidence>
<dbReference type="SUPFAM" id="SSF55931">
    <property type="entry name" value="Glutamine synthetase/guanido kinase"/>
    <property type="match status" value="1"/>
</dbReference>
<dbReference type="PANTHER" id="PTHR11164">
    <property type="entry name" value="GLUTAMATE CYSTEINE LIGASE"/>
    <property type="match status" value="1"/>
</dbReference>
<evidence type="ECO:0000256" key="5">
    <source>
        <dbReference type="ARBA" id="ARBA00022684"/>
    </source>
</evidence>
<gene>
    <name evidence="11" type="ORF">PPACK8108_LOCUS23095</name>
</gene>
<protein>
    <recommendedName>
        <fullName evidence="3 10">Glutamate--cysteine ligase</fullName>
        <ecNumber evidence="3 10">6.3.2.2</ecNumber>
    </recommendedName>
    <alternativeName>
        <fullName evidence="9 10">Gamma-ECS</fullName>
    </alternativeName>
    <alternativeName>
        <fullName evidence="8 10">Gamma-glutamylcysteine synthetase</fullName>
    </alternativeName>
</protein>
<evidence type="ECO:0000256" key="9">
    <source>
        <dbReference type="ARBA" id="ARBA00032122"/>
    </source>
</evidence>
<keyword evidence="5 10" id="KW-0317">Glutathione biosynthesis</keyword>
<dbReference type="GO" id="GO:0005524">
    <property type="term" value="F:ATP binding"/>
    <property type="evidence" value="ECO:0007669"/>
    <property type="project" value="UniProtKB-UniRule"/>
</dbReference>
<dbReference type="GO" id="GO:0006750">
    <property type="term" value="P:glutathione biosynthetic process"/>
    <property type="evidence" value="ECO:0007669"/>
    <property type="project" value="UniProtKB-UniRule"/>
</dbReference>
<accession>A0AAV0BNU5</accession>
<sequence>MGLLTIGSSLDWPEAKQHAHRVRSNGIRQFLNLWRKLSSRQGDQLLWGDEIEYLIVSLDHSSKRAKLSLSQSQVLQSLRDSINLDIPPFIDHQPTFHQEYGRYMIESTPGLPYGPGLESCLKVETNMRYRRHLIQENLTEDELPVTLTSFPRLGAFGTFTKPAFNPFGPFSQSFYLPDEVINEHVRFPTLSSNIRQRRGSKVAIFVPIFRDSQTPKPFRDTTIPQELPKIQISHQFSCYTNDSSDHKQNDQKNSYKKIQIPNIPDDHIYLDAMGFGMGCCCLQITFQAFSVSEARNIYDALVPIAPIMMSLSAAAPIYKGFLSDVDCRWNVISSSVDDRTEAERGLYKDSNSRFIPKSRYDSVSLYISTSPLNRPEYNDILAPVNEEVEEELIKHGIDLIMSRHIAHLFIRDPLVIFSEALEQSNEDQMDDFESIQSTNWQSVRFKPPPSSTSSIGWRVEFRTMEVQPTDFENSAYSVFLVLLTRAILSFGLNFYIPISKVDDNMARAQRRDSCRSNTFWFRKQILSRPIEDKANEYYINNCDICEKSNGFEIEYEEMTIDKIINGDASSNFPGLMVLVKAYVRSVDVEMNVKQRLEKYLELISGRASGKLMTTATFIRNFVRTHPDYKNDSIVTDQINYDLIKKMDEIEKY</sequence>
<comment type="caution">
    <text evidence="11">The sequence shown here is derived from an EMBL/GenBank/DDBJ whole genome shotgun (WGS) entry which is preliminary data.</text>
</comment>
<evidence type="ECO:0000256" key="6">
    <source>
        <dbReference type="ARBA" id="ARBA00022741"/>
    </source>
</evidence>
<proteinExistence type="inferred from homology"/>
<dbReference type="GO" id="GO:0017109">
    <property type="term" value="C:glutamate-cysteine ligase complex"/>
    <property type="evidence" value="ECO:0007669"/>
    <property type="project" value="TreeGrafter"/>
</dbReference>
<dbReference type="PANTHER" id="PTHR11164:SF0">
    <property type="entry name" value="GLUTAMATE--CYSTEINE LIGASE CATALYTIC SUBUNIT"/>
    <property type="match status" value="1"/>
</dbReference>
<evidence type="ECO:0000256" key="7">
    <source>
        <dbReference type="ARBA" id="ARBA00022840"/>
    </source>
</evidence>
<reference evidence="11" key="1">
    <citation type="submission" date="2022-06" db="EMBL/GenBank/DDBJ databases">
        <authorList>
            <consortium name="SYNGENTA / RWTH Aachen University"/>
        </authorList>
    </citation>
    <scope>NUCLEOTIDE SEQUENCE</scope>
</reference>
<dbReference type="Gene3D" id="3.30.590.50">
    <property type="match status" value="2"/>
</dbReference>
<dbReference type="EC" id="6.3.2.2" evidence="3 10"/>
<evidence type="ECO:0000256" key="4">
    <source>
        <dbReference type="ARBA" id="ARBA00022598"/>
    </source>
</evidence>
<dbReference type="InterPro" id="IPR004308">
    <property type="entry name" value="GCS"/>
</dbReference>
<evidence type="ECO:0000256" key="3">
    <source>
        <dbReference type="ARBA" id="ARBA00012220"/>
    </source>
</evidence>
<comment type="similarity">
    <text evidence="2 10">Belongs to the glutamate--cysteine ligase type 3 family.</text>
</comment>
<keyword evidence="4 10" id="KW-0436">Ligase</keyword>
<dbReference type="Pfam" id="PF03074">
    <property type="entry name" value="GCS"/>
    <property type="match status" value="1"/>
</dbReference>
<dbReference type="InterPro" id="IPR014746">
    <property type="entry name" value="Gln_synth/guanido_kin_cat_dom"/>
</dbReference>
<evidence type="ECO:0000313" key="12">
    <source>
        <dbReference type="Proteomes" id="UP001153365"/>
    </source>
</evidence>
<organism evidence="11 12">
    <name type="scientific">Phakopsora pachyrhizi</name>
    <name type="common">Asian soybean rust disease fungus</name>
    <dbReference type="NCBI Taxonomy" id="170000"/>
    <lineage>
        <taxon>Eukaryota</taxon>
        <taxon>Fungi</taxon>
        <taxon>Dikarya</taxon>
        <taxon>Basidiomycota</taxon>
        <taxon>Pucciniomycotina</taxon>
        <taxon>Pucciniomycetes</taxon>
        <taxon>Pucciniales</taxon>
        <taxon>Phakopsoraceae</taxon>
        <taxon>Phakopsora</taxon>
    </lineage>
</organism>
<dbReference type="Proteomes" id="UP001153365">
    <property type="component" value="Unassembled WGS sequence"/>
</dbReference>